<proteinExistence type="predicted"/>
<dbReference type="EMBL" id="CALSDN010000026">
    <property type="protein sequence ID" value="CAH6723994.1"/>
    <property type="molecule type" value="Genomic_DNA"/>
</dbReference>
<gene>
    <name evidence="1" type="ORF">CLIB1444_26S00122</name>
</gene>
<dbReference type="Proteomes" id="UP001152531">
    <property type="component" value="Unassembled WGS sequence"/>
</dbReference>
<evidence type="ECO:0000313" key="2">
    <source>
        <dbReference type="Proteomes" id="UP001152531"/>
    </source>
</evidence>
<keyword evidence="2" id="KW-1185">Reference proteome</keyword>
<sequence>MGVNTSAGNNKRKSWTQYEQMKFYFDRGDFEVLQRGKCYLDTVLKLNRATLDRDSPHLNILPSVTHVITKFFGLTSLVSGSHRNEFKITHDKFESLYDKFSAEVKCYIGTNRYDEFRRQGGYLRVPMIYESQALFSHVERQKHFQLSPFGYPPLDPRYESKLIA</sequence>
<comment type="caution">
    <text evidence="1">The sequence shown here is derived from an EMBL/GenBank/DDBJ whole genome shotgun (WGS) entry which is preliminary data.</text>
</comment>
<accession>A0ACA9YFX4</accession>
<evidence type="ECO:0000313" key="1">
    <source>
        <dbReference type="EMBL" id="CAH6723994.1"/>
    </source>
</evidence>
<reference evidence="1" key="1">
    <citation type="submission" date="2022-06" db="EMBL/GenBank/DDBJ databases">
        <authorList>
            <person name="Legras J.-L."/>
            <person name="Devillers H."/>
            <person name="Grondin C."/>
        </authorList>
    </citation>
    <scope>NUCLEOTIDE SEQUENCE</scope>
    <source>
        <strain evidence="1">CLIB 1444</strain>
    </source>
</reference>
<protein>
    <submittedName>
        <fullName evidence="1">Uncharacterized protein</fullName>
    </submittedName>
</protein>
<organism evidence="1 2">
    <name type="scientific">[Candida] jaroonii</name>
    <dbReference type="NCBI Taxonomy" id="467808"/>
    <lineage>
        <taxon>Eukaryota</taxon>
        <taxon>Fungi</taxon>
        <taxon>Dikarya</taxon>
        <taxon>Ascomycota</taxon>
        <taxon>Saccharomycotina</taxon>
        <taxon>Pichiomycetes</taxon>
        <taxon>Debaryomycetaceae</taxon>
        <taxon>Yamadazyma</taxon>
    </lineage>
</organism>
<name>A0ACA9YFX4_9ASCO</name>